<gene>
    <name evidence="1" type="ORF">EJ903_06170</name>
</gene>
<dbReference type="AlphaFoldDB" id="A0A3S0KCY3"/>
<evidence type="ECO:0000313" key="1">
    <source>
        <dbReference type="EMBL" id="RTR22566.1"/>
    </source>
</evidence>
<evidence type="ECO:0000313" key="2">
    <source>
        <dbReference type="Proteomes" id="UP000277007"/>
    </source>
</evidence>
<proteinExistence type="predicted"/>
<reference evidence="1 2" key="1">
    <citation type="submission" date="2018-12" db="EMBL/GenBank/DDBJ databases">
        <authorList>
            <person name="Yang Y."/>
        </authorList>
    </citation>
    <scope>NUCLEOTIDE SEQUENCE [LARGE SCALE GENOMIC DNA]</scope>
    <source>
        <strain evidence="1 2">L-25-5w-1</strain>
    </source>
</reference>
<keyword evidence="2" id="KW-1185">Reference proteome</keyword>
<organism evidence="1 2">
    <name type="scientific">Azospirillum griseum</name>
    <dbReference type="NCBI Taxonomy" id="2496639"/>
    <lineage>
        <taxon>Bacteria</taxon>
        <taxon>Pseudomonadati</taxon>
        <taxon>Pseudomonadota</taxon>
        <taxon>Alphaproteobacteria</taxon>
        <taxon>Rhodospirillales</taxon>
        <taxon>Azospirillaceae</taxon>
        <taxon>Azospirillum</taxon>
    </lineage>
</organism>
<sequence>MTLKQFTRYASLHGADLDRWPANAAHAAQELLGHSDEARAILADAALTDALLDEATNPAVSLEREQRVFERIAARIEEQGVPDAVPWFIAKPPLRIVPTVGFLAMMGFLGFMTYHQGIITLPGAARAPDLSGVMIVSSLGGIR</sequence>
<comment type="caution">
    <text evidence="1">The sequence shown here is derived from an EMBL/GenBank/DDBJ whole genome shotgun (WGS) entry which is preliminary data.</text>
</comment>
<dbReference type="Proteomes" id="UP000277007">
    <property type="component" value="Unassembled WGS sequence"/>
</dbReference>
<accession>A0A3S0KCY3</accession>
<dbReference type="OrthoDB" id="7305412at2"/>
<protein>
    <submittedName>
        <fullName evidence="1">Uncharacterized protein</fullName>
    </submittedName>
</protein>
<name>A0A3S0KCY3_9PROT</name>
<dbReference type="EMBL" id="RXMA01000004">
    <property type="protein sequence ID" value="RTR22566.1"/>
    <property type="molecule type" value="Genomic_DNA"/>
</dbReference>